<dbReference type="PROSITE" id="PS51186">
    <property type="entry name" value="GNAT"/>
    <property type="match status" value="1"/>
</dbReference>
<name>A0ABW6V5U4_MICFU</name>
<keyword evidence="3" id="KW-1185">Reference proteome</keyword>
<dbReference type="CDD" id="cd04301">
    <property type="entry name" value="NAT_SF"/>
    <property type="match status" value="1"/>
</dbReference>
<accession>A0ABW6V5U4</accession>
<dbReference type="Proteomes" id="UP001602119">
    <property type="component" value="Unassembled WGS sequence"/>
</dbReference>
<feature type="domain" description="N-acetyltransferase" evidence="1">
    <location>
        <begin position="2"/>
        <end position="148"/>
    </location>
</feature>
<dbReference type="InterPro" id="IPR016181">
    <property type="entry name" value="Acyl_CoA_acyltransferase"/>
</dbReference>
<keyword evidence="2" id="KW-0808">Transferase</keyword>
<evidence type="ECO:0000313" key="2">
    <source>
        <dbReference type="EMBL" id="MFF4774679.1"/>
    </source>
</evidence>
<dbReference type="PANTHER" id="PTHR37817:SF1">
    <property type="entry name" value="N-ACETYLTRANSFERASE EIS"/>
    <property type="match status" value="1"/>
</dbReference>
<dbReference type="EC" id="2.3.1.-" evidence="2"/>
<dbReference type="InterPro" id="IPR000182">
    <property type="entry name" value="GNAT_dom"/>
</dbReference>
<dbReference type="InterPro" id="IPR051554">
    <property type="entry name" value="Acetyltransferase_Eis"/>
</dbReference>
<dbReference type="SUPFAM" id="SSF55729">
    <property type="entry name" value="Acyl-CoA N-acyltransferases (Nat)"/>
    <property type="match status" value="1"/>
</dbReference>
<dbReference type="EMBL" id="JBIAXI010000009">
    <property type="protein sequence ID" value="MFF4774679.1"/>
    <property type="molecule type" value="Genomic_DNA"/>
</dbReference>
<keyword evidence="2" id="KW-0012">Acyltransferase</keyword>
<proteinExistence type="predicted"/>
<dbReference type="Pfam" id="PF13527">
    <property type="entry name" value="Acetyltransf_9"/>
    <property type="match status" value="1"/>
</dbReference>
<dbReference type="GO" id="GO:0016746">
    <property type="term" value="F:acyltransferase activity"/>
    <property type="evidence" value="ECO:0007669"/>
    <property type="project" value="UniProtKB-KW"/>
</dbReference>
<sequence length="305" mass="33350">MTQFRTARAADDDSLYEVWARSFTASHIVPLYEQDPGRRERTYVATDGDGVLAVVYWLPRDIRDASGAVRRVGCVSSVATRPEARGRGLVKRLLALAADAMTADGCAWSLLFTGTPQVYASSGWQVFDRPFAAGPPAAGGLLEDGWAAAPVGLDRWPDLARLHDRHDERRPLTTVRSPRDWTERVPLWYAPPCEILLLRRHDAPMAYAVVDWSEGEVLEVALGAEDAAVPLFHAVAGRARSRGLPSLKLYPPLDPAIRAALPSLFDGWAADGDPTGMARPILADPAEVRAVVEDPRAVAWTADYF</sequence>
<dbReference type="Gene3D" id="3.40.630.30">
    <property type="match status" value="1"/>
</dbReference>
<organism evidence="2 3">
    <name type="scientific">Microtetraspora fusca</name>
    <dbReference type="NCBI Taxonomy" id="1997"/>
    <lineage>
        <taxon>Bacteria</taxon>
        <taxon>Bacillati</taxon>
        <taxon>Actinomycetota</taxon>
        <taxon>Actinomycetes</taxon>
        <taxon>Streptosporangiales</taxon>
        <taxon>Streptosporangiaceae</taxon>
        <taxon>Microtetraspora</taxon>
    </lineage>
</organism>
<protein>
    <submittedName>
        <fullName evidence="2">GNAT family N-acetyltransferase</fullName>
        <ecNumber evidence="2">2.3.1.-</ecNumber>
    </submittedName>
</protein>
<dbReference type="RefSeq" id="WP_387342977.1">
    <property type="nucleotide sequence ID" value="NZ_JBIAXI010000009.1"/>
</dbReference>
<dbReference type="PANTHER" id="PTHR37817">
    <property type="entry name" value="N-ACETYLTRANSFERASE EIS"/>
    <property type="match status" value="1"/>
</dbReference>
<reference evidence="2 3" key="1">
    <citation type="submission" date="2024-10" db="EMBL/GenBank/DDBJ databases">
        <title>The Natural Products Discovery Center: Release of the First 8490 Sequenced Strains for Exploring Actinobacteria Biosynthetic Diversity.</title>
        <authorList>
            <person name="Kalkreuter E."/>
            <person name="Kautsar S.A."/>
            <person name="Yang D."/>
            <person name="Bader C.D."/>
            <person name="Teijaro C.N."/>
            <person name="Fluegel L."/>
            <person name="Davis C.M."/>
            <person name="Simpson J.R."/>
            <person name="Lauterbach L."/>
            <person name="Steele A.D."/>
            <person name="Gui C."/>
            <person name="Meng S."/>
            <person name="Li G."/>
            <person name="Viehrig K."/>
            <person name="Ye F."/>
            <person name="Su P."/>
            <person name="Kiefer A.F."/>
            <person name="Nichols A."/>
            <person name="Cepeda A.J."/>
            <person name="Yan W."/>
            <person name="Fan B."/>
            <person name="Jiang Y."/>
            <person name="Adhikari A."/>
            <person name="Zheng C.-J."/>
            <person name="Schuster L."/>
            <person name="Cowan T.M."/>
            <person name="Smanski M.J."/>
            <person name="Chevrette M.G."/>
            <person name="De Carvalho L.P.S."/>
            <person name="Shen B."/>
        </authorList>
    </citation>
    <scope>NUCLEOTIDE SEQUENCE [LARGE SCALE GENOMIC DNA]</scope>
    <source>
        <strain evidence="2 3">NPDC001281</strain>
    </source>
</reference>
<comment type="caution">
    <text evidence="2">The sequence shown here is derived from an EMBL/GenBank/DDBJ whole genome shotgun (WGS) entry which is preliminary data.</text>
</comment>
<evidence type="ECO:0000313" key="3">
    <source>
        <dbReference type="Proteomes" id="UP001602119"/>
    </source>
</evidence>
<evidence type="ECO:0000259" key="1">
    <source>
        <dbReference type="PROSITE" id="PS51186"/>
    </source>
</evidence>
<gene>
    <name evidence="2" type="ORF">ACFY05_17650</name>
</gene>